<name>A0A7C5DBH0_9CHLB</name>
<gene>
    <name evidence="1" type="ORF">ENL01_00600</name>
</gene>
<accession>A0A7C5DBH0</accession>
<dbReference type="EMBL" id="DRSK01000036">
    <property type="protein sequence ID" value="HHE07425.1"/>
    <property type="molecule type" value="Genomic_DNA"/>
</dbReference>
<comment type="caution">
    <text evidence="1">The sequence shown here is derived from an EMBL/GenBank/DDBJ whole genome shotgun (WGS) entry which is preliminary data.</text>
</comment>
<sequence length="314" mass="35295">MSRAFRGWEKRLICIETGEEVEAIAPVIVSASRATDIPAFHADWFMQRLRAGYVEWRNPFNARQWQYITFAKTRAVVFWSKNPAALIPHLSEIDALGINYYFQFTLNDYEADGLEPGVPPLAERVETFQKLAERIGPERVIWRFDPLVLTSTVTPEVLLDRIVALAEQLRGGTRRLVISFADIECYRSVRRRLSRSNVGAREFTPEETEEFAARLVERNKEWGLELSACAEDSELVGIAKSRCIDGCLLASCFGDDAELMQFLGGGPLFPPGDGPVSSTLKHRGQRKACGCIVSKDIGAYGTCQHGCLYCYAMR</sequence>
<dbReference type="InterPro" id="IPR014998">
    <property type="entry name" value="DUF1848"/>
</dbReference>
<evidence type="ECO:0000313" key="1">
    <source>
        <dbReference type="EMBL" id="HHE07425.1"/>
    </source>
</evidence>
<dbReference type="Proteomes" id="UP000886059">
    <property type="component" value="Unassembled WGS sequence"/>
</dbReference>
<protein>
    <submittedName>
        <fullName evidence="1">DUF1848 domain-containing protein</fullName>
    </submittedName>
</protein>
<proteinExistence type="predicted"/>
<dbReference type="AlphaFoldDB" id="A0A7C5DBH0"/>
<reference evidence="1" key="1">
    <citation type="journal article" date="2020" name="mSystems">
        <title>Genome- and Community-Level Interaction Insights into Carbon Utilization and Element Cycling Functions of Hydrothermarchaeota in Hydrothermal Sediment.</title>
        <authorList>
            <person name="Zhou Z."/>
            <person name="Liu Y."/>
            <person name="Xu W."/>
            <person name="Pan J."/>
            <person name="Luo Z.H."/>
            <person name="Li M."/>
        </authorList>
    </citation>
    <scope>NUCLEOTIDE SEQUENCE [LARGE SCALE GENOMIC DNA]</scope>
    <source>
        <strain evidence="1">HyVt-628</strain>
    </source>
</reference>
<organism evidence="1">
    <name type="scientific">Chlorobaculum parvum</name>
    <dbReference type="NCBI Taxonomy" id="274539"/>
    <lineage>
        <taxon>Bacteria</taxon>
        <taxon>Pseudomonadati</taxon>
        <taxon>Chlorobiota</taxon>
        <taxon>Chlorobiia</taxon>
        <taxon>Chlorobiales</taxon>
        <taxon>Chlorobiaceae</taxon>
        <taxon>Chlorobaculum</taxon>
    </lineage>
</organism>
<dbReference type="Pfam" id="PF08902">
    <property type="entry name" value="DUF1848"/>
    <property type="match status" value="1"/>
</dbReference>